<proteinExistence type="inferred from homology"/>
<dbReference type="InterPro" id="IPR023612">
    <property type="entry name" value="Peptidase_M4"/>
</dbReference>
<feature type="active site" description="Proton donor" evidence="7">
    <location>
        <position position="282"/>
    </location>
</feature>
<dbReference type="PANTHER" id="PTHR43579">
    <property type="match status" value="1"/>
</dbReference>
<dbReference type="InterPro" id="IPR013856">
    <property type="entry name" value="Peptidase_M4_domain"/>
</dbReference>
<keyword evidence="2 8" id="KW-0645">Protease</keyword>
<name>A0A2S7ITP7_9BACT</name>
<feature type="active site" evidence="7">
    <location>
        <position position="180"/>
    </location>
</feature>
<dbReference type="Gene3D" id="3.10.170.10">
    <property type="match status" value="1"/>
</dbReference>
<dbReference type="PRINTS" id="PR00730">
    <property type="entry name" value="THERMOLYSIN"/>
</dbReference>
<evidence type="ECO:0000256" key="8">
    <source>
        <dbReference type="RuleBase" id="RU366073"/>
    </source>
</evidence>
<evidence type="ECO:0000313" key="11">
    <source>
        <dbReference type="EMBL" id="PQA61093.1"/>
    </source>
</evidence>
<dbReference type="Pfam" id="PF02868">
    <property type="entry name" value="Peptidase_M4_C"/>
    <property type="match status" value="1"/>
</dbReference>
<dbReference type="InterPro" id="IPR027268">
    <property type="entry name" value="Peptidase_M4/M1_CTD_sf"/>
</dbReference>
<evidence type="ECO:0000256" key="3">
    <source>
        <dbReference type="ARBA" id="ARBA00022723"/>
    </source>
</evidence>
<sequence length="358" mass="39714">MCNCSHRHSIHCIVPPYMTDQLVQSSNPEVRARALATVKISSALRAERQFSQAFPSLRAYSFAAEQGKDRVIYDARQTDRLKNVIVRREGQEAGNDVAVNEAYDYSGDTYDFYESIFQRNSLDDRGMTLISAVHVAEPDYRGGFVPMNNAFWNGELMAYGDGDGIIFNRFTQSLDVVGHELTHGVQSFTSNLTYYGQPGALNEHFSDVFGILIRQWKKQEEAKTANWTIGSEVLVSAATRQGIRDMLNPGKAYVDDPDLGTDPQPGHMNDLYTGPYDNNGVHINSGIPNRVFALVATELGGNAWDVAGRIWYDTMLQLTSSGQFKDCAKLTIQIAGSQFGEAEKKVVSNAWKTVGLSI</sequence>
<dbReference type="GO" id="GO:0004222">
    <property type="term" value="F:metalloendopeptidase activity"/>
    <property type="evidence" value="ECO:0007669"/>
    <property type="project" value="UniProtKB-UniRule"/>
</dbReference>
<keyword evidence="6 8" id="KW-0482">Metalloprotease</keyword>
<dbReference type="CDD" id="cd09597">
    <property type="entry name" value="M4_TLP"/>
    <property type="match status" value="1"/>
</dbReference>
<dbReference type="PANTHER" id="PTHR43579:SF1">
    <property type="entry name" value="NEUTRAL METALLOPROTEINASE"/>
    <property type="match status" value="1"/>
</dbReference>
<comment type="subcellular location">
    <subcellularLocation>
        <location evidence="8">Secreted</location>
    </subcellularLocation>
</comment>
<keyword evidence="3" id="KW-0479">Metal-binding</keyword>
<comment type="cofactor">
    <cofactor evidence="8">
        <name>Zn(2+)</name>
        <dbReference type="ChEBI" id="CHEBI:29105"/>
    </cofactor>
</comment>
<dbReference type="EMBL" id="PTRA01000001">
    <property type="protein sequence ID" value="PQA61093.1"/>
    <property type="molecule type" value="Genomic_DNA"/>
</dbReference>
<evidence type="ECO:0000256" key="4">
    <source>
        <dbReference type="ARBA" id="ARBA00022801"/>
    </source>
</evidence>
<feature type="domain" description="Peptidase M4" evidence="9">
    <location>
        <begin position="92"/>
        <end position="185"/>
    </location>
</feature>
<dbReference type="GO" id="GO:0005576">
    <property type="term" value="C:extracellular region"/>
    <property type="evidence" value="ECO:0007669"/>
    <property type="project" value="UniProtKB-SubCell"/>
</dbReference>
<evidence type="ECO:0000313" key="12">
    <source>
        <dbReference type="Proteomes" id="UP000239590"/>
    </source>
</evidence>
<dbReference type="Proteomes" id="UP000239590">
    <property type="component" value="Unassembled WGS sequence"/>
</dbReference>
<keyword evidence="5 8" id="KW-0862">Zinc</keyword>
<comment type="function">
    <text evidence="8">Extracellular zinc metalloprotease.</text>
</comment>
<dbReference type="GO" id="GO:0046872">
    <property type="term" value="F:metal ion binding"/>
    <property type="evidence" value="ECO:0007669"/>
    <property type="project" value="UniProtKB-UniRule"/>
</dbReference>
<dbReference type="Gene3D" id="1.10.390.10">
    <property type="entry name" value="Neutral Protease Domain 2"/>
    <property type="match status" value="1"/>
</dbReference>
<dbReference type="InterPro" id="IPR052759">
    <property type="entry name" value="Metalloprotease_M4"/>
</dbReference>
<protein>
    <recommendedName>
        <fullName evidence="8">Neutral metalloproteinase</fullName>
        <ecNumber evidence="8">3.4.24.-</ecNumber>
    </recommendedName>
</protein>
<feature type="domain" description="Peptidase M4 C-terminal" evidence="10">
    <location>
        <begin position="190"/>
        <end position="355"/>
    </location>
</feature>
<reference evidence="12" key="1">
    <citation type="submission" date="2018-02" db="EMBL/GenBank/DDBJ databases">
        <title>Genome sequencing of Solimonas sp. HR-BB.</title>
        <authorList>
            <person name="Lee Y."/>
            <person name="Jeon C.O."/>
        </authorList>
    </citation>
    <scope>NUCLEOTIDE SEQUENCE [LARGE SCALE GENOMIC DNA]</scope>
    <source>
        <strain evidence="12">HR-U</strain>
    </source>
</reference>
<dbReference type="OrthoDB" id="291295at2"/>
<dbReference type="RefSeq" id="WP_104714083.1">
    <property type="nucleotide sequence ID" value="NZ_PTRA01000001.1"/>
</dbReference>
<evidence type="ECO:0000256" key="7">
    <source>
        <dbReference type="PIRSR" id="PIRSR623612-1"/>
    </source>
</evidence>
<dbReference type="GO" id="GO:0006508">
    <property type="term" value="P:proteolysis"/>
    <property type="evidence" value="ECO:0007669"/>
    <property type="project" value="UniProtKB-KW"/>
</dbReference>
<dbReference type="InterPro" id="IPR001570">
    <property type="entry name" value="Peptidase_M4_C_domain"/>
</dbReference>
<evidence type="ECO:0000256" key="1">
    <source>
        <dbReference type="ARBA" id="ARBA00009388"/>
    </source>
</evidence>
<gene>
    <name evidence="11" type="ORF">C5O19_12645</name>
</gene>
<organism evidence="11 12">
    <name type="scientific">Siphonobacter curvatus</name>
    <dbReference type="NCBI Taxonomy" id="2094562"/>
    <lineage>
        <taxon>Bacteria</taxon>
        <taxon>Pseudomonadati</taxon>
        <taxon>Bacteroidota</taxon>
        <taxon>Cytophagia</taxon>
        <taxon>Cytophagales</taxon>
        <taxon>Cytophagaceae</taxon>
        <taxon>Siphonobacter</taxon>
    </lineage>
</organism>
<dbReference type="EC" id="3.4.24.-" evidence="8"/>
<dbReference type="SUPFAM" id="SSF55486">
    <property type="entry name" value="Metalloproteases ('zincins'), catalytic domain"/>
    <property type="match status" value="1"/>
</dbReference>
<comment type="caution">
    <text evidence="11">The sequence shown here is derived from an EMBL/GenBank/DDBJ whole genome shotgun (WGS) entry which is preliminary data.</text>
</comment>
<evidence type="ECO:0000256" key="6">
    <source>
        <dbReference type="ARBA" id="ARBA00023049"/>
    </source>
</evidence>
<evidence type="ECO:0000259" key="10">
    <source>
        <dbReference type="Pfam" id="PF02868"/>
    </source>
</evidence>
<keyword evidence="8" id="KW-0964">Secreted</keyword>
<accession>A0A2S7ITP7</accession>
<comment type="similarity">
    <text evidence="1 8">Belongs to the peptidase M4 family.</text>
</comment>
<evidence type="ECO:0000259" key="9">
    <source>
        <dbReference type="Pfam" id="PF01447"/>
    </source>
</evidence>
<keyword evidence="12" id="KW-1185">Reference proteome</keyword>
<dbReference type="AlphaFoldDB" id="A0A2S7ITP7"/>
<evidence type="ECO:0000256" key="5">
    <source>
        <dbReference type="ARBA" id="ARBA00022833"/>
    </source>
</evidence>
<keyword evidence="4 8" id="KW-0378">Hydrolase</keyword>
<dbReference type="Pfam" id="PF01447">
    <property type="entry name" value="Peptidase_M4"/>
    <property type="match status" value="1"/>
</dbReference>
<evidence type="ECO:0000256" key="2">
    <source>
        <dbReference type="ARBA" id="ARBA00022670"/>
    </source>
</evidence>